<dbReference type="InterPro" id="IPR027417">
    <property type="entry name" value="P-loop_NTPase"/>
</dbReference>
<name>A0A5N1IXX1_9BACT</name>
<dbReference type="InterPro" id="IPR008571">
    <property type="entry name" value="HerA-like"/>
</dbReference>
<keyword evidence="3" id="KW-0547">Nucleotide-binding</keyword>
<reference evidence="3 4" key="1">
    <citation type="submission" date="2019-09" db="EMBL/GenBank/DDBJ databases">
        <title>Genome sequence of Adhaeribacter sp. M2.</title>
        <authorList>
            <person name="Srinivasan S."/>
        </authorList>
    </citation>
    <scope>NUCLEOTIDE SEQUENCE [LARGE SCALE GENOMIC DNA]</scope>
    <source>
        <strain evidence="3 4">M2</strain>
    </source>
</reference>
<accession>A0A5N1IXX1</accession>
<dbReference type="PANTHER" id="PTHR42957">
    <property type="entry name" value="HELICASE MJ1565-RELATED"/>
    <property type="match status" value="1"/>
</dbReference>
<dbReference type="PANTHER" id="PTHR42957:SF1">
    <property type="entry name" value="HELICASE MJ1565-RELATED"/>
    <property type="match status" value="1"/>
</dbReference>
<feature type="domain" description="Helicase HerA central" evidence="2">
    <location>
        <begin position="153"/>
        <end position="367"/>
    </location>
</feature>
<gene>
    <name evidence="3" type="ORF">F0P94_09210</name>
</gene>
<dbReference type="GO" id="GO:0005524">
    <property type="term" value="F:ATP binding"/>
    <property type="evidence" value="ECO:0007669"/>
    <property type="project" value="UniProtKB-KW"/>
</dbReference>
<sequence length="701" mass="78099">MVNLDQIRHLAIGTVEFVSPVDIKVILETDAPQSTAINTGVPSLFPRINGFVLIPNEVGALVGIINWLGVENSQYPKRKGYKDFDLIDLPFPLRKMSINPVGTLTTDHINTKSTYKLERGVYSFPSIGDSVVLPTSEQLKAIVENDDDQAFVKIGVAPIADNASVKINPDKLFGRHVAVLGNTGSGKSCSVAGLIRWSLEEAQKRNQTTNPLNARFVVLDPNGEYSDSFQNLNTEVKVFKVELKVGEAEYLKQLKVPAWLWNSYEWSSFAQASGKTQRPILVKTLRELKSGGISATENNFQKARRFINSCHTSILHDLAIGSSSIADKPGRNDFGKRLQSYSNSIRSFVDSCELEINSCLESLADHIENIAKSKFKTYQSTEYYESFNAAEAQSCIDALKAFLDQFGGIASYEGPNEDAPINFDSEQLPSHLELVANQQGVLPFLDFLIMRIRTMLSDARMNSIIGSDDSLTLEQWLENHLKGIVVIDLSLVPADVVHLVVAVASRVIFEALQRYRRQNARVLPTVLVLEEAHNFIKRGYEKSEEISATEICNQIYERIAREGRKFGLSLMISSQRPSELSATILSQCNTFLLHRIVNDRDQELISRLVPDNVGGLLKELPVLPSRKAILLGWASSIPILVEINELEKKYRPKSDDPDFWNVWTGNESRDVDWNSIAAEWQGTKQETAPTNGAEETADIPA</sequence>
<evidence type="ECO:0000259" key="2">
    <source>
        <dbReference type="Pfam" id="PF01935"/>
    </source>
</evidence>
<dbReference type="AlphaFoldDB" id="A0A5N1IXX1"/>
<feature type="region of interest" description="Disordered" evidence="1">
    <location>
        <begin position="680"/>
        <end position="701"/>
    </location>
</feature>
<evidence type="ECO:0000256" key="1">
    <source>
        <dbReference type="SAM" id="MobiDB-lite"/>
    </source>
</evidence>
<protein>
    <submittedName>
        <fullName evidence="3">ATP-binding protein</fullName>
    </submittedName>
</protein>
<evidence type="ECO:0000313" key="3">
    <source>
        <dbReference type="EMBL" id="KAA9338958.1"/>
    </source>
</evidence>
<organism evidence="3 4">
    <name type="scientific">Adhaeribacter soli</name>
    <dbReference type="NCBI Taxonomy" id="2607655"/>
    <lineage>
        <taxon>Bacteria</taxon>
        <taxon>Pseudomonadati</taxon>
        <taxon>Bacteroidota</taxon>
        <taxon>Cytophagia</taxon>
        <taxon>Cytophagales</taxon>
        <taxon>Hymenobacteraceae</taxon>
        <taxon>Adhaeribacter</taxon>
    </lineage>
</organism>
<keyword evidence="4" id="KW-1185">Reference proteome</keyword>
<dbReference type="Pfam" id="PF01935">
    <property type="entry name" value="DUF87"/>
    <property type="match status" value="1"/>
</dbReference>
<evidence type="ECO:0000313" key="4">
    <source>
        <dbReference type="Proteomes" id="UP000326570"/>
    </source>
</evidence>
<dbReference type="InterPro" id="IPR002789">
    <property type="entry name" value="HerA_central"/>
</dbReference>
<dbReference type="RefSeq" id="WP_150903592.1">
    <property type="nucleotide sequence ID" value="NZ_VTWT01000004.1"/>
</dbReference>
<comment type="caution">
    <text evidence="3">The sequence shown here is derived from an EMBL/GenBank/DDBJ whole genome shotgun (WGS) entry which is preliminary data.</text>
</comment>
<dbReference type="Gene3D" id="3.40.50.300">
    <property type="entry name" value="P-loop containing nucleotide triphosphate hydrolases"/>
    <property type="match status" value="2"/>
</dbReference>
<dbReference type="Proteomes" id="UP000326570">
    <property type="component" value="Unassembled WGS sequence"/>
</dbReference>
<dbReference type="SUPFAM" id="SSF52540">
    <property type="entry name" value="P-loop containing nucleoside triphosphate hydrolases"/>
    <property type="match status" value="1"/>
</dbReference>
<keyword evidence="3" id="KW-0067">ATP-binding</keyword>
<proteinExistence type="predicted"/>
<dbReference type="EMBL" id="VTWT01000004">
    <property type="protein sequence ID" value="KAA9338958.1"/>
    <property type="molecule type" value="Genomic_DNA"/>
</dbReference>